<keyword evidence="4" id="KW-1185">Reference proteome</keyword>
<dbReference type="EMBL" id="GL385399">
    <property type="protein sequence ID" value="EJT72615.1"/>
    <property type="molecule type" value="Genomic_DNA"/>
</dbReference>
<gene>
    <name evidence="3" type="primary">20349933</name>
    <name evidence="2" type="ORF">GGTG_09475</name>
</gene>
<reference evidence="4" key="1">
    <citation type="submission" date="2010-07" db="EMBL/GenBank/DDBJ databases">
        <title>The genome sequence of Gaeumannomyces graminis var. tritici strain R3-111a-1.</title>
        <authorList>
            <consortium name="The Broad Institute Genome Sequencing Platform"/>
            <person name="Ma L.-J."/>
            <person name="Dead R."/>
            <person name="Young S."/>
            <person name="Zeng Q."/>
            <person name="Koehrsen M."/>
            <person name="Alvarado L."/>
            <person name="Berlin A."/>
            <person name="Chapman S.B."/>
            <person name="Chen Z."/>
            <person name="Freedman E."/>
            <person name="Gellesch M."/>
            <person name="Goldberg J."/>
            <person name="Griggs A."/>
            <person name="Gujja S."/>
            <person name="Heilman E.R."/>
            <person name="Heiman D."/>
            <person name="Hepburn T."/>
            <person name="Howarth C."/>
            <person name="Jen D."/>
            <person name="Larson L."/>
            <person name="Mehta T."/>
            <person name="Neiman D."/>
            <person name="Pearson M."/>
            <person name="Roberts A."/>
            <person name="Saif S."/>
            <person name="Shea T."/>
            <person name="Shenoy N."/>
            <person name="Sisk P."/>
            <person name="Stolte C."/>
            <person name="Sykes S."/>
            <person name="Walk T."/>
            <person name="White J."/>
            <person name="Yandava C."/>
            <person name="Haas B."/>
            <person name="Nusbaum C."/>
            <person name="Birren B."/>
        </authorList>
    </citation>
    <scope>NUCLEOTIDE SEQUENCE [LARGE SCALE GENOMIC DNA]</scope>
    <source>
        <strain evidence="4">R3-111a-1</strain>
    </source>
</reference>
<dbReference type="EnsemblFungi" id="EJT72615">
    <property type="protein sequence ID" value="EJT72615"/>
    <property type="gene ID" value="GGTG_09475"/>
</dbReference>
<name>J3P7I4_GAET3</name>
<organism evidence="2">
    <name type="scientific">Gaeumannomyces tritici (strain R3-111a-1)</name>
    <name type="common">Wheat and barley take-all root rot fungus</name>
    <name type="synonym">Gaeumannomyces graminis var. tritici</name>
    <dbReference type="NCBI Taxonomy" id="644352"/>
    <lineage>
        <taxon>Eukaryota</taxon>
        <taxon>Fungi</taxon>
        <taxon>Dikarya</taxon>
        <taxon>Ascomycota</taxon>
        <taxon>Pezizomycotina</taxon>
        <taxon>Sordariomycetes</taxon>
        <taxon>Sordariomycetidae</taxon>
        <taxon>Magnaporthales</taxon>
        <taxon>Magnaporthaceae</taxon>
        <taxon>Gaeumannomyces</taxon>
    </lineage>
</organism>
<evidence type="ECO:0000313" key="4">
    <source>
        <dbReference type="Proteomes" id="UP000006039"/>
    </source>
</evidence>
<dbReference type="Proteomes" id="UP000006039">
    <property type="component" value="Unassembled WGS sequence"/>
</dbReference>
<sequence length="82" mass="8921">MGACARLLACGLDLQTNTHTRPQRRSTRPSQAGISLRPIRQSRCAQPPAGLTKEPGGSLEEAWSSCPDTRRHTHSVATLRLC</sequence>
<evidence type="ECO:0000313" key="2">
    <source>
        <dbReference type="EMBL" id="EJT72615.1"/>
    </source>
</evidence>
<evidence type="ECO:0000256" key="1">
    <source>
        <dbReference type="SAM" id="MobiDB-lite"/>
    </source>
</evidence>
<reference evidence="3" key="5">
    <citation type="submission" date="2018-04" db="UniProtKB">
        <authorList>
            <consortium name="EnsemblFungi"/>
        </authorList>
    </citation>
    <scope>IDENTIFICATION</scope>
    <source>
        <strain evidence="3">R3-111a-1</strain>
    </source>
</reference>
<protein>
    <submittedName>
        <fullName evidence="2 3">Uncharacterized protein</fullName>
    </submittedName>
</protein>
<dbReference type="HOGENOM" id="CLU_2558417_0_0_1"/>
<proteinExistence type="predicted"/>
<dbReference type="AlphaFoldDB" id="J3P7I4"/>
<dbReference type="RefSeq" id="XP_009225589.1">
    <property type="nucleotide sequence ID" value="XM_009227325.1"/>
</dbReference>
<reference evidence="2" key="2">
    <citation type="submission" date="2010-07" db="EMBL/GenBank/DDBJ databases">
        <authorList>
            <consortium name="The Broad Institute Genome Sequencing Platform"/>
            <consortium name="Broad Institute Genome Sequencing Center for Infectious Disease"/>
            <person name="Ma L.-J."/>
            <person name="Dead R."/>
            <person name="Young S."/>
            <person name="Zeng Q."/>
            <person name="Koehrsen M."/>
            <person name="Alvarado L."/>
            <person name="Berlin A."/>
            <person name="Chapman S.B."/>
            <person name="Chen Z."/>
            <person name="Freedman E."/>
            <person name="Gellesch M."/>
            <person name="Goldberg J."/>
            <person name="Griggs A."/>
            <person name="Gujja S."/>
            <person name="Heilman E.R."/>
            <person name="Heiman D."/>
            <person name="Hepburn T."/>
            <person name="Howarth C."/>
            <person name="Jen D."/>
            <person name="Larson L."/>
            <person name="Mehta T."/>
            <person name="Neiman D."/>
            <person name="Pearson M."/>
            <person name="Roberts A."/>
            <person name="Saif S."/>
            <person name="Shea T."/>
            <person name="Shenoy N."/>
            <person name="Sisk P."/>
            <person name="Stolte C."/>
            <person name="Sykes S."/>
            <person name="Walk T."/>
            <person name="White J."/>
            <person name="Yandava C."/>
            <person name="Haas B."/>
            <person name="Nusbaum C."/>
            <person name="Birren B."/>
        </authorList>
    </citation>
    <scope>NUCLEOTIDE SEQUENCE</scope>
    <source>
        <strain evidence="2">R3-111a-1</strain>
    </source>
</reference>
<reference evidence="2" key="3">
    <citation type="submission" date="2010-09" db="EMBL/GenBank/DDBJ databases">
        <title>Annotation of Gaeumannomyces graminis var. tritici R3-111a-1.</title>
        <authorList>
            <consortium name="The Broad Institute Genome Sequencing Platform"/>
            <person name="Ma L.-J."/>
            <person name="Dead R."/>
            <person name="Young S.K."/>
            <person name="Zeng Q."/>
            <person name="Gargeya S."/>
            <person name="Fitzgerald M."/>
            <person name="Haas B."/>
            <person name="Abouelleil A."/>
            <person name="Alvarado L."/>
            <person name="Arachchi H.M."/>
            <person name="Berlin A."/>
            <person name="Brown A."/>
            <person name="Chapman S.B."/>
            <person name="Chen Z."/>
            <person name="Dunbar C."/>
            <person name="Freedman E."/>
            <person name="Gearin G."/>
            <person name="Gellesch M."/>
            <person name="Goldberg J."/>
            <person name="Griggs A."/>
            <person name="Gujja S."/>
            <person name="Heiman D."/>
            <person name="Howarth C."/>
            <person name="Larson L."/>
            <person name="Lui A."/>
            <person name="MacDonald P.J.P."/>
            <person name="Mehta T."/>
            <person name="Montmayeur A."/>
            <person name="Murphy C."/>
            <person name="Neiman D."/>
            <person name="Pearson M."/>
            <person name="Priest M."/>
            <person name="Roberts A."/>
            <person name="Saif S."/>
            <person name="Shea T."/>
            <person name="Shenoy N."/>
            <person name="Sisk P."/>
            <person name="Stolte C."/>
            <person name="Sykes S."/>
            <person name="Yandava C."/>
            <person name="Wortman J."/>
            <person name="Nusbaum C."/>
            <person name="Birren B."/>
        </authorList>
    </citation>
    <scope>NUCLEOTIDE SEQUENCE</scope>
    <source>
        <strain evidence="2">R3-111a-1</strain>
    </source>
</reference>
<reference evidence="3" key="4">
    <citation type="journal article" date="2015" name="G3 (Bethesda)">
        <title>Genome sequences of three phytopathogenic species of the Magnaporthaceae family of fungi.</title>
        <authorList>
            <person name="Okagaki L.H."/>
            <person name="Nunes C.C."/>
            <person name="Sailsbery J."/>
            <person name="Clay B."/>
            <person name="Brown D."/>
            <person name="John T."/>
            <person name="Oh Y."/>
            <person name="Young N."/>
            <person name="Fitzgerald M."/>
            <person name="Haas B.J."/>
            <person name="Zeng Q."/>
            <person name="Young S."/>
            <person name="Adiconis X."/>
            <person name="Fan L."/>
            <person name="Levin J.Z."/>
            <person name="Mitchell T.K."/>
            <person name="Okubara P.A."/>
            <person name="Farman M.L."/>
            <person name="Kohn L.M."/>
            <person name="Birren B."/>
            <person name="Ma L.-J."/>
            <person name="Dean R.A."/>
        </authorList>
    </citation>
    <scope>NUCLEOTIDE SEQUENCE</scope>
    <source>
        <strain evidence="3">R3-111a-1</strain>
    </source>
</reference>
<dbReference type="GeneID" id="20349933"/>
<feature type="region of interest" description="Disordered" evidence="1">
    <location>
        <begin position="18"/>
        <end position="67"/>
    </location>
</feature>
<accession>J3P7I4</accession>
<evidence type="ECO:0000313" key="3">
    <source>
        <dbReference type="EnsemblFungi" id="EJT72615"/>
    </source>
</evidence>
<dbReference type="VEuPathDB" id="FungiDB:GGTG_09475"/>